<organism evidence="1 2">
    <name type="scientific">Helicobacter cinaedi</name>
    <dbReference type="NCBI Taxonomy" id="213"/>
    <lineage>
        <taxon>Bacteria</taxon>
        <taxon>Pseudomonadati</taxon>
        <taxon>Campylobacterota</taxon>
        <taxon>Epsilonproteobacteria</taxon>
        <taxon>Campylobacterales</taxon>
        <taxon>Helicobacteraceae</taxon>
        <taxon>Helicobacter</taxon>
    </lineage>
</organism>
<dbReference type="EMBL" id="UGHX01000001">
    <property type="protein sequence ID" value="STP11470.1"/>
    <property type="molecule type" value="Genomic_DNA"/>
</dbReference>
<dbReference type="AlphaFoldDB" id="A0A377JU14"/>
<dbReference type="Proteomes" id="UP000255103">
    <property type="component" value="Unassembled WGS sequence"/>
</dbReference>
<gene>
    <name evidence="1" type="ORF">NCTC12219_01362</name>
</gene>
<accession>A0A377JU14</accession>
<proteinExistence type="predicted"/>
<evidence type="ECO:0000313" key="2">
    <source>
        <dbReference type="Proteomes" id="UP000255103"/>
    </source>
</evidence>
<dbReference type="PROSITE" id="PS51257">
    <property type="entry name" value="PROKAR_LIPOPROTEIN"/>
    <property type="match status" value="1"/>
</dbReference>
<sequence>MKNVCVAPMLIGVLTGCANLKRHAASATGCNPKDIVISQRSFFDVAETYVATCNGEQYYCTTGLYQQTQCTKSK</sequence>
<name>A0A377JU14_9HELI</name>
<evidence type="ECO:0000313" key="1">
    <source>
        <dbReference type="EMBL" id="STP11470.1"/>
    </source>
</evidence>
<evidence type="ECO:0008006" key="3">
    <source>
        <dbReference type="Google" id="ProtNLM"/>
    </source>
</evidence>
<dbReference type="RefSeq" id="WP_115722059.1">
    <property type="nucleotide sequence ID" value="NZ_UGHX01000001.1"/>
</dbReference>
<protein>
    <recommendedName>
        <fullName evidence="3">Lipoprotein</fullName>
    </recommendedName>
</protein>
<reference evidence="1 2" key="1">
    <citation type="submission" date="2018-06" db="EMBL/GenBank/DDBJ databases">
        <authorList>
            <consortium name="Pathogen Informatics"/>
            <person name="Doyle S."/>
        </authorList>
    </citation>
    <scope>NUCLEOTIDE SEQUENCE [LARGE SCALE GENOMIC DNA]</scope>
    <source>
        <strain evidence="1 2">NCTC12219</strain>
    </source>
</reference>